<dbReference type="GeneID" id="74431604"/>
<dbReference type="RefSeq" id="WP_039650058.1">
    <property type="nucleotide sequence ID" value="NZ_CP007770.1"/>
</dbReference>
<name>A0A0A8H4C4_9BACT</name>
<dbReference type="Proteomes" id="UP000031163">
    <property type="component" value="Chromosome"/>
</dbReference>
<gene>
    <name evidence="2" type="ORF">CINS_0805</name>
</gene>
<evidence type="ECO:0000313" key="3">
    <source>
        <dbReference type="Proteomes" id="UP000031163"/>
    </source>
</evidence>
<dbReference type="EMBL" id="CP007770">
    <property type="protein sequence ID" value="AJC87769.1"/>
    <property type="molecule type" value="Genomic_DNA"/>
</dbReference>
<dbReference type="STRING" id="1031564.CINS_0805"/>
<accession>A0A0A8H4C4</accession>
<reference evidence="2 3" key="1">
    <citation type="journal article" date="2014" name="Genome Biol. Evol.">
        <title>Comparative Genomics of the Campylobacter lari Group.</title>
        <authorList>
            <person name="Miller W.G."/>
            <person name="Yee E."/>
            <person name="Chapman M.H."/>
            <person name="Smith T.P."/>
            <person name="Bono J.L."/>
            <person name="Huynh S."/>
            <person name="Parker C.T."/>
            <person name="Vandamme P."/>
            <person name="Luong K."/>
            <person name="Korlach J."/>
        </authorList>
    </citation>
    <scope>NUCLEOTIDE SEQUENCE [LARGE SCALE GENOMIC DNA]</scope>
    <source>
        <strain evidence="2 3">NCTC 12927</strain>
    </source>
</reference>
<sequence length="91" mass="11182">MLKMMKEFSKQRKLIEEHLEETKNQLMIMLKEFLSVQDDLSFSYGNNSLKKEIECYWKIEAWLDFELKKICIKVVDTRVSYNRFEFENIKF</sequence>
<evidence type="ECO:0000256" key="1">
    <source>
        <dbReference type="SAM" id="Coils"/>
    </source>
</evidence>
<dbReference type="KEGG" id="cis:CINS_0805"/>
<keyword evidence="1" id="KW-0175">Coiled coil</keyword>
<dbReference type="HOGENOM" id="CLU_167415_0_0_7"/>
<proteinExistence type="predicted"/>
<evidence type="ECO:0000313" key="2">
    <source>
        <dbReference type="EMBL" id="AJC87769.1"/>
    </source>
</evidence>
<protein>
    <submittedName>
        <fullName evidence="2">Uncharacterized protein</fullName>
    </submittedName>
</protein>
<organism evidence="2 3">
    <name type="scientific">Campylobacter insulaenigrae NCTC 12927</name>
    <dbReference type="NCBI Taxonomy" id="1031564"/>
    <lineage>
        <taxon>Bacteria</taxon>
        <taxon>Pseudomonadati</taxon>
        <taxon>Campylobacterota</taxon>
        <taxon>Epsilonproteobacteria</taxon>
        <taxon>Campylobacterales</taxon>
        <taxon>Campylobacteraceae</taxon>
        <taxon>Campylobacter</taxon>
    </lineage>
</organism>
<feature type="coiled-coil region" evidence="1">
    <location>
        <begin position="5"/>
        <end position="32"/>
    </location>
</feature>
<dbReference type="AlphaFoldDB" id="A0A0A8H4C4"/>